<proteinExistence type="predicted"/>
<evidence type="ECO:0000313" key="1">
    <source>
        <dbReference type="EMBL" id="CAG8733260.1"/>
    </source>
</evidence>
<reference evidence="1" key="1">
    <citation type="submission" date="2021-06" db="EMBL/GenBank/DDBJ databases">
        <authorList>
            <person name="Kallberg Y."/>
            <person name="Tangrot J."/>
            <person name="Rosling A."/>
        </authorList>
    </citation>
    <scope>NUCLEOTIDE SEQUENCE</scope>
    <source>
        <strain evidence="1">MA461A</strain>
    </source>
</reference>
<feature type="non-terminal residue" evidence="1">
    <location>
        <position position="122"/>
    </location>
</feature>
<organism evidence="1 2">
    <name type="scientific">Racocetra persica</name>
    <dbReference type="NCBI Taxonomy" id="160502"/>
    <lineage>
        <taxon>Eukaryota</taxon>
        <taxon>Fungi</taxon>
        <taxon>Fungi incertae sedis</taxon>
        <taxon>Mucoromycota</taxon>
        <taxon>Glomeromycotina</taxon>
        <taxon>Glomeromycetes</taxon>
        <taxon>Diversisporales</taxon>
        <taxon>Gigasporaceae</taxon>
        <taxon>Racocetra</taxon>
    </lineage>
</organism>
<dbReference type="EMBL" id="CAJVQC010026462">
    <property type="protein sequence ID" value="CAG8733260.1"/>
    <property type="molecule type" value="Genomic_DNA"/>
</dbReference>
<accession>A0ACA9Q2U2</accession>
<comment type="caution">
    <text evidence="1">The sequence shown here is derived from an EMBL/GenBank/DDBJ whole genome shotgun (WGS) entry which is preliminary data.</text>
</comment>
<gene>
    <name evidence="1" type="ORF">RPERSI_LOCUS12384</name>
</gene>
<dbReference type="Proteomes" id="UP000789920">
    <property type="component" value="Unassembled WGS sequence"/>
</dbReference>
<protein>
    <submittedName>
        <fullName evidence="1">19549_t:CDS:1</fullName>
    </submittedName>
</protein>
<evidence type="ECO:0000313" key="2">
    <source>
        <dbReference type="Proteomes" id="UP000789920"/>
    </source>
</evidence>
<name>A0ACA9Q2U2_9GLOM</name>
<sequence>MNRILSSLLILLFSIVYKYVAVCTNEDFVTRSAKPIENKTWENWNGVIHILPNAIFEPSTLEDLIDIVKLAKTNNKTIRCAAQGHTESSLSVTENYLVVVKKLNQITVQKHPNYGWTVTAEA</sequence>
<keyword evidence="2" id="KW-1185">Reference proteome</keyword>